<keyword evidence="2" id="KW-1185">Reference proteome</keyword>
<dbReference type="PATRIC" id="fig|1007676.4.peg.1924"/>
<gene>
    <name evidence="1" type="ORF">ABM34_09505</name>
</gene>
<organism evidence="1 2">
    <name type="scientific">Companilactobacillus ginsenosidimutans</name>
    <dbReference type="NCBI Taxonomy" id="1007676"/>
    <lineage>
        <taxon>Bacteria</taxon>
        <taxon>Bacillati</taxon>
        <taxon>Bacillota</taxon>
        <taxon>Bacilli</taxon>
        <taxon>Lactobacillales</taxon>
        <taxon>Lactobacillaceae</taxon>
        <taxon>Companilactobacillus</taxon>
    </lineage>
</organism>
<reference evidence="2" key="1">
    <citation type="submission" date="2015-07" db="EMBL/GenBank/DDBJ databases">
        <title>Lactobacillus ginsenosidimutans/EMML 3141/ whole genome sequencing.</title>
        <authorList>
            <person name="Kim M.K."/>
            <person name="Im W.-T."/>
            <person name="Srinivasan S."/>
            <person name="Lee J.-J."/>
        </authorList>
    </citation>
    <scope>NUCLEOTIDE SEQUENCE [LARGE SCALE GENOMIC DNA]</scope>
    <source>
        <strain evidence="2">EMML 3041</strain>
    </source>
</reference>
<dbReference type="Proteomes" id="UP000036106">
    <property type="component" value="Chromosome"/>
</dbReference>
<protein>
    <submittedName>
        <fullName evidence="1">Uncharacterized protein</fullName>
    </submittedName>
</protein>
<dbReference type="AlphaFoldDB" id="A0A0H4QH51"/>
<dbReference type="KEGG" id="lgn:ABM34_09505"/>
<name>A0A0H4QH51_9LACO</name>
<evidence type="ECO:0000313" key="1">
    <source>
        <dbReference type="EMBL" id="AKP67739.1"/>
    </source>
</evidence>
<accession>A0A0H4QH51</accession>
<dbReference type="EMBL" id="CP012034">
    <property type="protein sequence ID" value="AKP67739.1"/>
    <property type="molecule type" value="Genomic_DNA"/>
</dbReference>
<dbReference type="STRING" id="1007676.ABM34_09505"/>
<proteinExistence type="predicted"/>
<sequence>MILSKSTRPDQMGLIGDLLMEVADKHLTMTKEGESYRLHKTDKDPDPFFKYLLDNSTDGKSFTIEELRNFDNPDVYAHYHNWSSRKSAGIDKYINLGAKHMSNVIKGAAYVSFGLTALYLLTEAM</sequence>
<evidence type="ECO:0000313" key="2">
    <source>
        <dbReference type="Proteomes" id="UP000036106"/>
    </source>
</evidence>